<dbReference type="InterPro" id="IPR006026">
    <property type="entry name" value="Peptidase_Metallo"/>
</dbReference>
<dbReference type="SMART" id="SM00254">
    <property type="entry name" value="ShKT"/>
    <property type="match status" value="6"/>
</dbReference>
<gene>
    <name evidence="7" type="ORF">TcWFU_000918</name>
</gene>
<dbReference type="Pfam" id="PF01400">
    <property type="entry name" value="Astacin"/>
    <property type="match status" value="1"/>
</dbReference>
<dbReference type="InterPro" id="IPR001506">
    <property type="entry name" value="Peptidase_M12A"/>
</dbReference>
<keyword evidence="3 4" id="KW-0645">Protease</keyword>
<feature type="disulfide bond" evidence="2">
    <location>
        <begin position="288"/>
        <end position="322"/>
    </location>
</feature>
<feature type="domain" description="ShKT" evidence="5">
    <location>
        <begin position="530"/>
        <end position="564"/>
    </location>
</feature>
<protein>
    <recommendedName>
        <fullName evidence="4">Metalloendopeptidase</fullName>
        <ecNumber evidence="4">3.4.24.-</ecNumber>
    </recommendedName>
</protein>
<feature type="binding site" evidence="3">
    <location>
        <position position="97"/>
    </location>
    <ligand>
        <name>Zn(2+)</name>
        <dbReference type="ChEBI" id="CHEBI:29105"/>
        <note>catalytic</note>
    </ligand>
</feature>
<name>A0ABR4QP05_9CEST</name>
<evidence type="ECO:0000256" key="2">
    <source>
        <dbReference type="PROSITE-ProRule" id="PRU01005"/>
    </source>
</evidence>
<accession>A0ABR4QP05</accession>
<evidence type="ECO:0000256" key="3">
    <source>
        <dbReference type="PROSITE-ProRule" id="PRU01211"/>
    </source>
</evidence>
<dbReference type="EMBL" id="JAKROA010000001">
    <property type="protein sequence ID" value="KAL5111272.1"/>
    <property type="molecule type" value="Genomic_DNA"/>
</dbReference>
<evidence type="ECO:0000313" key="8">
    <source>
        <dbReference type="Proteomes" id="UP001651158"/>
    </source>
</evidence>
<feature type="domain" description="ShKT" evidence="5">
    <location>
        <begin position="335"/>
        <end position="372"/>
    </location>
</feature>
<dbReference type="PROSITE" id="PS51864">
    <property type="entry name" value="ASTACIN"/>
    <property type="match status" value="1"/>
</dbReference>
<dbReference type="PRINTS" id="PR00480">
    <property type="entry name" value="ASTACIN"/>
</dbReference>
<dbReference type="EC" id="3.4.24.-" evidence="4"/>
<keyword evidence="3 4" id="KW-0862">Zinc</keyword>
<keyword evidence="3 4" id="KW-0378">Hydrolase</keyword>
<reference evidence="7 8" key="1">
    <citation type="journal article" date="2022" name="Front. Cell. Infect. Microbiol.">
        <title>The Genomes of Two Strains of Taenia crassiceps the Animal Model for the Study of Human Cysticercosis.</title>
        <authorList>
            <person name="Bobes R.J."/>
            <person name="Estrada K."/>
            <person name="Rios-Valencia D.G."/>
            <person name="Calderon-Gallegos A."/>
            <person name="de la Torre P."/>
            <person name="Carrero J.C."/>
            <person name="Sanchez-Flores A."/>
            <person name="Laclette J.P."/>
        </authorList>
    </citation>
    <scope>NUCLEOTIDE SEQUENCE [LARGE SCALE GENOMIC DNA]</scope>
    <source>
        <strain evidence="7">WFUcys</strain>
    </source>
</reference>
<feature type="binding site" evidence="3">
    <location>
        <position position="101"/>
    </location>
    <ligand>
        <name>Zn(2+)</name>
        <dbReference type="ChEBI" id="CHEBI:29105"/>
        <note>catalytic</note>
    </ligand>
</feature>
<dbReference type="PANTHER" id="PTHR10127:SF873">
    <property type="entry name" value="METALLOENDOPEPTIDASE"/>
    <property type="match status" value="1"/>
</dbReference>
<feature type="domain" description="ShKT" evidence="5">
    <location>
        <begin position="237"/>
        <end position="273"/>
    </location>
</feature>
<evidence type="ECO:0000256" key="1">
    <source>
        <dbReference type="ARBA" id="ARBA00002657"/>
    </source>
</evidence>
<dbReference type="InterPro" id="IPR024079">
    <property type="entry name" value="MetalloPept_cat_dom_sf"/>
</dbReference>
<dbReference type="InterPro" id="IPR003582">
    <property type="entry name" value="ShKT_dom"/>
</dbReference>
<comment type="caution">
    <text evidence="7">The sequence shown here is derived from an EMBL/GenBank/DDBJ whole genome shotgun (WGS) entry which is preliminary data.</text>
</comment>
<feature type="domain" description="ShKT" evidence="5">
    <location>
        <begin position="288"/>
        <end position="322"/>
    </location>
</feature>
<feature type="domain" description="Peptidase M12A" evidence="6">
    <location>
        <begin position="1"/>
        <end position="204"/>
    </location>
</feature>
<feature type="binding site" evidence="3">
    <location>
        <position position="107"/>
    </location>
    <ligand>
        <name>Zn(2+)</name>
        <dbReference type="ChEBI" id="CHEBI:29105"/>
        <note>catalytic</note>
    </ligand>
</feature>
<proteinExistence type="predicted"/>
<feature type="active site" evidence="3">
    <location>
        <position position="98"/>
    </location>
</feature>
<dbReference type="PROSITE" id="PS51670">
    <property type="entry name" value="SHKT"/>
    <property type="match status" value="5"/>
</dbReference>
<evidence type="ECO:0000313" key="7">
    <source>
        <dbReference type="EMBL" id="KAL5111272.1"/>
    </source>
</evidence>
<evidence type="ECO:0000259" key="5">
    <source>
        <dbReference type="PROSITE" id="PS51670"/>
    </source>
</evidence>
<feature type="disulfide bond" evidence="2">
    <location>
        <begin position="530"/>
        <end position="564"/>
    </location>
</feature>
<dbReference type="Gene3D" id="3.40.390.10">
    <property type="entry name" value="Collagenase (Catalytic Domain)"/>
    <property type="match status" value="1"/>
</dbReference>
<dbReference type="Gene3D" id="1.10.10.1940">
    <property type="match status" value="2"/>
</dbReference>
<keyword evidence="3 4" id="KW-0482">Metalloprotease</keyword>
<evidence type="ECO:0000256" key="4">
    <source>
        <dbReference type="RuleBase" id="RU361183"/>
    </source>
</evidence>
<feature type="domain" description="ShKT" evidence="5">
    <location>
        <begin position="403"/>
        <end position="439"/>
    </location>
</feature>
<dbReference type="PANTHER" id="PTHR10127">
    <property type="entry name" value="DISCOIDIN, CUB, EGF, LAMININ , AND ZINC METALLOPROTEASE DOMAIN CONTAINING"/>
    <property type="match status" value="1"/>
</dbReference>
<organism evidence="7 8">
    <name type="scientific">Taenia crassiceps</name>
    <dbReference type="NCBI Taxonomy" id="6207"/>
    <lineage>
        <taxon>Eukaryota</taxon>
        <taxon>Metazoa</taxon>
        <taxon>Spiralia</taxon>
        <taxon>Lophotrochozoa</taxon>
        <taxon>Platyhelminthes</taxon>
        <taxon>Cestoda</taxon>
        <taxon>Eucestoda</taxon>
        <taxon>Cyclophyllidea</taxon>
        <taxon>Taeniidae</taxon>
        <taxon>Taenia</taxon>
    </lineage>
</organism>
<dbReference type="Pfam" id="PF01549">
    <property type="entry name" value="ShK"/>
    <property type="match status" value="5"/>
</dbReference>
<keyword evidence="8" id="KW-1185">Reference proteome</keyword>
<comment type="function">
    <text evidence="1">Metalloprotease.</text>
</comment>
<dbReference type="Proteomes" id="UP001651158">
    <property type="component" value="Unassembled WGS sequence"/>
</dbReference>
<dbReference type="SUPFAM" id="SSF55486">
    <property type="entry name" value="Metalloproteases ('zincins'), catalytic domain"/>
    <property type="match status" value="1"/>
</dbReference>
<dbReference type="SMART" id="SM00235">
    <property type="entry name" value="ZnMc"/>
    <property type="match status" value="1"/>
</dbReference>
<evidence type="ECO:0000259" key="6">
    <source>
        <dbReference type="PROSITE" id="PS51864"/>
    </source>
</evidence>
<keyword evidence="3 4" id="KW-0479">Metal-binding</keyword>
<comment type="caution">
    <text evidence="2">Lacks conserved residue(s) required for the propagation of feature annotation.</text>
</comment>
<comment type="cofactor">
    <cofactor evidence="3 4">
        <name>Zn(2+)</name>
        <dbReference type="ChEBI" id="CHEBI:29105"/>
    </cofactor>
    <text evidence="3 4">Binds 1 zinc ion per subunit.</text>
</comment>
<sequence>MDAVIACVLAIVRAYTYIHIGISIEKEELRQLATAIETWNNETCVQFRPYRRSDRNWIRITDGNSCFSEYMGFKGITGEQMVTLSKNGCRFYGLYLHELGHVMGLDHEHTRADRDKYLHVNDAGVPEDFKLFFTKKNEENLHTYDTPYDLQSIMHYGRSSFSVYADKVPIAVKDEKMRHILTDVYVKDISFWDARILNLHYHCQDKCKNIQPNCPFPGYIDKFCKCQTPKEFSQRRCVDTHGEFECQELANKLECYRNASFMTAYCRKTCGFCYRHTLSDMMRPSLVCKDRQESCADWARVGHCAKTSGYMKMMCPESCGFCNLTKSDSFESGDCKDRYMYPSDCEAWAKEGKCSKNMLWMHFNCAKSCAACANRNRSEVNVPTPPPSTTMKTTATTKVPNICRNNYGTQNCVLFASRRMCLTHKSWMERQCRAICGYCQNETTAMVPKRDASKSPSFSTTAKIKLSKNEKNATKNSTSLKTKEVALQEALVGACRNGDPPGECPEYRSDCRNAALFQRCPNICKNCGPCKDISKNCKVLKQSGYCKYYPSSTIPICRKTCGVCFE</sequence>
<keyword evidence="2" id="KW-1015">Disulfide bond</keyword>